<dbReference type="RefSeq" id="WP_311665678.1">
    <property type="nucleotide sequence ID" value="NZ_JAVRHT010000052.1"/>
</dbReference>
<dbReference type="SUPFAM" id="SSF51735">
    <property type="entry name" value="NAD(P)-binding Rossmann-fold domains"/>
    <property type="match status" value="1"/>
</dbReference>
<dbReference type="InterPro" id="IPR020904">
    <property type="entry name" value="Sc_DH/Rdtase_CS"/>
</dbReference>
<dbReference type="PANTHER" id="PTHR42879">
    <property type="entry name" value="3-OXOACYL-(ACYL-CARRIER-PROTEIN) REDUCTASE"/>
    <property type="match status" value="1"/>
</dbReference>
<sequence>MDLGISERAAVVTGAAGGMGLETARILRQEGTRVLMTDLDESELALSVQILESDGLGGDGLRSVVADLGSQDGADAVAAAVDWDLDILVHTAGITGAKGDPLSDITEDDWMEAWQTDMMSAVRMAKATMPGMLDRGWGRVVFVTSENVAQPYSDEVVYNGAKAALLTFAKALGQRYAPKGVLVNSVAPAFIATDMTDGMMEKTAEEEGETMDEAIDEFLEEDRPHLVLDRRGRPEEVAAVIAFLCSERASFVVGSNYRVDGGSVASIDI</sequence>
<dbReference type="EMBL" id="JAVRHT010000052">
    <property type="protein sequence ID" value="MDT0633109.1"/>
    <property type="molecule type" value="Genomic_DNA"/>
</dbReference>
<gene>
    <name evidence="2" type="ORF">RM540_15240</name>
</gene>
<evidence type="ECO:0000313" key="3">
    <source>
        <dbReference type="Proteomes" id="UP001267426"/>
    </source>
</evidence>
<dbReference type="PROSITE" id="PS00061">
    <property type="entry name" value="ADH_SHORT"/>
    <property type="match status" value="1"/>
</dbReference>
<dbReference type="InterPro" id="IPR050259">
    <property type="entry name" value="SDR"/>
</dbReference>
<comment type="caution">
    <text evidence="2">The sequence shown here is derived from an EMBL/GenBank/DDBJ whole genome shotgun (WGS) entry which is preliminary data.</text>
</comment>
<dbReference type="PRINTS" id="PR00080">
    <property type="entry name" value="SDRFAMILY"/>
</dbReference>
<comment type="similarity">
    <text evidence="1">Belongs to the short-chain dehydrogenases/reductases (SDR) family.</text>
</comment>
<dbReference type="InterPro" id="IPR002347">
    <property type="entry name" value="SDR_fam"/>
</dbReference>
<dbReference type="InterPro" id="IPR036291">
    <property type="entry name" value="NAD(P)-bd_dom_sf"/>
</dbReference>
<dbReference type="Proteomes" id="UP001267426">
    <property type="component" value="Unassembled WGS sequence"/>
</dbReference>
<protein>
    <submittedName>
        <fullName evidence="2">SDR family oxidoreductase</fullName>
    </submittedName>
</protein>
<accession>A0ABU3BUZ0</accession>
<dbReference type="Gene3D" id="3.40.50.720">
    <property type="entry name" value="NAD(P)-binding Rossmann-like Domain"/>
    <property type="match status" value="1"/>
</dbReference>
<name>A0ABU3BUZ0_9BACT</name>
<proteinExistence type="inferred from homology"/>
<keyword evidence="3" id="KW-1185">Reference proteome</keyword>
<reference evidence="2 3" key="1">
    <citation type="submission" date="2023-09" db="EMBL/GenBank/DDBJ databases">
        <authorList>
            <person name="Rey-Velasco X."/>
        </authorList>
    </citation>
    <scope>NUCLEOTIDE SEQUENCE [LARGE SCALE GENOMIC DNA]</scope>
    <source>
        <strain evidence="2 3">F394</strain>
    </source>
</reference>
<evidence type="ECO:0000256" key="1">
    <source>
        <dbReference type="ARBA" id="ARBA00006484"/>
    </source>
</evidence>
<dbReference type="PANTHER" id="PTHR42879:SF6">
    <property type="entry name" value="NADPH-DEPENDENT REDUCTASE BACG"/>
    <property type="match status" value="1"/>
</dbReference>
<evidence type="ECO:0000313" key="2">
    <source>
        <dbReference type="EMBL" id="MDT0633109.1"/>
    </source>
</evidence>
<organism evidence="2 3">
    <name type="scientific">Rubrivirga litoralis</name>
    <dbReference type="NCBI Taxonomy" id="3075598"/>
    <lineage>
        <taxon>Bacteria</taxon>
        <taxon>Pseudomonadati</taxon>
        <taxon>Rhodothermota</taxon>
        <taxon>Rhodothermia</taxon>
        <taxon>Rhodothermales</taxon>
        <taxon>Rubricoccaceae</taxon>
        <taxon>Rubrivirga</taxon>
    </lineage>
</organism>
<dbReference type="PRINTS" id="PR00081">
    <property type="entry name" value="GDHRDH"/>
</dbReference>
<dbReference type="Pfam" id="PF13561">
    <property type="entry name" value="adh_short_C2"/>
    <property type="match status" value="1"/>
</dbReference>